<feature type="transmembrane region" description="Helical" evidence="1">
    <location>
        <begin position="401"/>
        <end position="422"/>
    </location>
</feature>
<gene>
    <name evidence="3" type="ORF">GS429_06475</name>
</gene>
<proteinExistence type="predicted"/>
<dbReference type="AlphaFoldDB" id="A0A6B0VKS1"/>
<accession>A0A6B0VKS1</accession>
<dbReference type="SUPFAM" id="SSF103473">
    <property type="entry name" value="MFS general substrate transporter"/>
    <property type="match status" value="1"/>
</dbReference>
<feature type="transmembrane region" description="Helical" evidence="1">
    <location>
        <begin position="20"/>
        <end position="40"/>
    </location>
</feature>
<keyword evidence="1" id="KW-1133">Transmembrane helix</keyword>
<evidence type="ECO:0000259" key="2">
    <source>
        <dbReference type="PROSITE" id="PS50850"/>
    </source>
</evidence>
<evidence type="ECO:0000256" key="1">
    <source>
        <dbReference type="SAM" id="Phobius"/>
    </source>
</evidence>
<keyword evidence="1" id="KW-0812">Transmembrane</keyword>
<dbReference type="EMBL" id="WUYX01000023">
    <property type="protein sequence ID" value="MXV61715.1"/>
    <property type="molecule type" value="Genomic_DNA"/>
</dbReference>
<dbReference type="InterPro" id="IPR036259">
    <property type="entry name" value="MFS_trans_sf"/>
</dbReference>
<feature type="transmembrane region" description="Helical" evidence="1">
    <location>
        <begin position="46"/>
        <end position="68"/>
    </location>
</feature>
<evidence type="ECO:0000313" key="4">
    <source>
        <dbReference type="Proteomes" id="UP000434101"/>
    </source>
</evidence>
<feature type="transmembrane region" description="Helical" evidence="1">
    <location>
        <begin position="327"/>
        <end position="346"/>
    </location>
</feature>
<dbReference type="InterPro" id="IPR011701">
    <property type="entry name" value="MFS"/>
</dbReference>
<feature type="transmembrane region" description="Helical" evidence="1">
    <location>
        <begin position="275"/>
        <end position="295"/>
    </location>
</feature>
<sequence>MDARPQCVANPNRQLYALYLTRFAAGFGLMTLVTLLPVYINQFEASGLVLGLFVSAVTIAKTGAIVPLAWAGDRYDKRQVLLVGIGLGVVVYAAFALVASSLGFIGVRALQGVTLVATGLLSTALVGQLAPVDERANAIGKANAWRLAAGIVGALAAGQLYEYAGFSAVYTVVVTLMFAAVCAVTLFVDRDPTRVSGFPFSDLALNRRILTLTTFRAQYAFSVEVVRAWVPIYAGAAAATGGLAYGAVAVSLVVTAERAANMVVQPYAGRLSDRFGRALFVFAGGGAYGVIAFLVPFSPRIGDALALPAALSAVDAAGPAFVPAETIAAFGPAFLPLLVLSGLLGVTDAFREPASMALFADEGTSDGGVASSFGIRELVWRPGSVLGPMIAGVLTDYNMAYAFYFGGAFAITGAFAFLVVLWRSHGRSALSTW</sequence>
<feature type="transmembrane region" description="Helical" evidence="1">
    <location>
        <begin position="167"/>
        <end position="188"/>
    </location>
</feature>
<dbReference type="Gene3D" id="1.20.1250.20">
    <property type="entry name" value="MFS general substrate transporter like domains"/>
    <property type="match status" value="2"/>
</dbReference>
<dbReference type="Pfam" id="PF07690">
    <property type="entry name" value="MFS_1"/>
    <property type="match status" value="1"/>
</dbReference>
<protein>
    <submittedName>
        <fullName evidence="3">MFS transporter</fullName>
    </submittedName>
</protein>
<dbReference type="GO" id="GO:0022857">
    <property type="term" value="F:transmembrane transporter activity"/>
    <property type="evidence" value="ECO:0007669"/>
    <property type="project" value="InterPro"/>
</dbReference>
<dbReference type="PANTHER" id="PTHR23518">
    <property type="entry name" value="C-METHYLTRANSFERASE"/>
    <property type="match status" value="1"/>
</dbReference>
<feature type="transmembrane region" description="Helical" evidence="1">
    <location>
        <begin position="80"/>
        <end position="107"/>
    </location>
</feature>
<feature type="transmembrane region" description="Helical" evidence="1">
    <location>
        <begin position="113"/>
        <end position="132"/>
    </location>
</feature>
<feature type="transmembrane region" description="Helical" evidence="1">
    <location>
        <begin position="144"/>
        <end position="161"/>
    </location>
</feature>
<evidence type="ECO:0000313" key="3">
    <source>
        <dbReference type="EMBL" id="MXV61715.1"/>
    </source>
</evidence>
<reference evidence="3 4" key="1">
    <citation type="submission" date="2020-01" db="EMBL/GenBank/DDBJ databases">
        <title>Natronorubrum sp. JWXQ-INN 674 isolated from Inner Mongolia Autonomous Region of China.</title>
        <authorList>
            <person name="Xue Q."/>
        </authorList>
    </citation>
    <scope>NUCLEOTIDE SEQUENCE [LARGE SCALE GENOMIC DNA]</scope>
    <source>
        <strain evidence="3 4">JWXQ-INN-674</strain>
    </source>
</reference>
<feature type="domain" description="Major facilitator superfamily (MFS) profile" evidence="2">
    <location>
        <begin position="14"/>
        <end position="425"/>
    </location>
</feature>
<organism evidence="3 4">
    <name type="scientific">Natronorubrum halalkaliphilum</name>
    <dbReference type="NCBI Taxonomy" id="2691917"/>
    <lineage>
        <taxon>Archaea</taxon>
        <taxon>Methanobacteriati</taxon>
        <taxon>Methanobacteriota</taxon>
        <taxon>Stenosarchaea group</taxon>
        <taxon>Halobacteria</taxon>
        <taxon>Halobacteriales</taxon>
        <taxon>Natrialbaceae</taxon>
        <taxon>Natronorubrum</taxon>
    </lineage>
</organism>
<comment type="caution">
    <text evidence="3">The sequence shown here is derived from an EMBL/GenBank/DDBJ whole genome shotgun (WGS) entry which is preliminary data.</text>
</comment>
<dbReference type="PROSITE" id="PS50850">
    <property type="entry name" value="MFS"/>
    <property type="match status" value="1"/>
</dbReference>
<dbReference type="InterPro" id="IPR020846">
    <property type="entry name" value="MFS_dom"/>
</dbReference>
<dbReference type="PANTHER" id="PTHR23518:SF2">
    <property type="entry name" value="MAJOR FACILITATOR SUPERFAMILY TRANSPORTER"/>
    <property type="match status" value="1"/>
</dbReference>
<dbReference type="RefSeq" id="WP_160063822.1">
    <property type="nucleotide sequence ID" value="NZ_WUYX01000023.1"/>
</dbReference>
<dbReference type="OrthoDB" id="214271at2157"/>
<dbReference type="Proteomes" id="UP000434101">
    <property type="component" value="Unassembled WGS sequence"/>
</dbReference>
<keyword evidence="4" id="KW-1185">Reference proteome</keyword>
<keyword evidence="1" id="KW-0472">Membrane</keyword>
<name>A0A6B0VKS1_9EURY</name>
<feature type="transmembrane region" description="Helical" evidence="1">
    <location>
        <begin position="232"/>
        <end position="254"/>
    </location>
</feature>